<dbReference type="InterPro" id="IPR023397">
    <property type="entry name" value="SAM-dep_MeTrfase_MraW_recog"/>
</dbReference>
<feature type="binding site" evidence="7">
    <location>
        <position position="52"/>
    </location>
    <ligand>
        <name>S-adenosyl-L-methionine</name>
        <dbReference type="ChEBI" id="CHEBI:59789"/>
    </ligand>
</feature>
<dbReference type="SUPFAM" id="SSF53335">
    <property type="entry name" value="S-adenosyl-L-methionine-dependent methyltransferases"/>
    <property type="match status" value="1"/>
</dbReference>
<proteinExistence type="inferred from homology"/>
<feature type="binding site" evidence="7">
    <location>
        <position position="107"/>
    </location>
    <ligand>
        <name>S-adenosyl-L-methionine</name>
        <dbReference type="ChEBI" id="CHEBI:59789"/>
    </ligand>
</feature>
<dbReference type="NCBIfam" id="TIGR00006">
    <property type="entry name" value="16S rRNA (cytosine(1402)-N(4))-methyltransferase RsmH"/>
    <property type="match status" value="1"/>
</dbReference>
<keyword evidence="2 7" id="KW-0963">Cytoplasm</keyword>
<evidence type="ECO:0000256" key="6">
    <source>
        <dbReference type="ARBA" id="ARBA00022691"/>
    </source>
</evidence>
<dbReference type="PANTHER" id="PTHR11265">
    <property type="entry name" value="S-ADENOSYL-METHYLTRANSFERASE MRAW"/>
    <property type="match status" value="1"/>
</dbReference>
<evidence type="ECO:0000256" key="4">
    <source>
        <dbReference type="ARBA" id="ARBA00022603"/>
    </source>
</evidence>
<dbReference type="Proteomes" id="UP000305457">
    <property type="component" value="Chromosome"/>
</dbReference>
<keyword evidence="3 7" id="KW-0698">rRNA processing</keyword>
<dbReference type="Gene3D" id="1.10.150.170">
    <property type="entry name" value="Putative methyltransferase TM0872, insert domain"/>
    <property type="match status" value="1"/>
</dbReference>
<dbReference type="EC" id="2.1.1.199" evidence="7"/>
<dbReference type="AlphaFoldDB" id="A0A5B7XXA0"/>
<evidence type="ECO:0000256" key="1">
    <source>
        <dbReference type="ARBA" id="ARBA00010396"/>
    </source>
</evidence>
<protein>
    <recommendedName>
        <fullName evidence="7">Ribosomal RNA small subunit methyltransferase H</fullName>
        <ecNumber evidence="7">2.1.1.199</ecNumber>
    </recommendedName>
    <alternativeName>
        <fullName evidence="7">16S rRNA m(4)C1402 methyltransferase</fullName>
    </alternativeName>
    <alternativeName>
        <fullName evidence="7">rRNA (cytosine-N(4)-)-methyltransferase RsmH</fullName>
    </alternativeName>
</protein>
<dbReference type="OrthoDB" id="9806637at2"/>
<dbReference type="RefSeq" id="WP_139592026.1">
    <property type="nucleotide sequence ID" value="NZ_CP040825.1"/>
</dbReference>
<evidence type="ECO:0000256" key="2">
    <source>
        <dbReference type="ARBA" id="ARBA00022490"/>
    </source>
</evidence>
<dbReference type="GO" id="GO:0070475">
    <property type="term" value="P:rRNA base methylation"/>
    <property type="evidence" value="ECO:0007669"/>
    <property type="project" value="UniProtKB-UniRule"/>
</dbReference>
<keyword evidence="4 7" id="KW-0489">Methyltransferase</keyword>
<accession>A0A5B7XXA0</accession>
<dbReference type="Gene3D" id="3.40.50.150">
    <property type="entry name" value="Vaccinia Virus protein VP39"/>
    <property type="match status" value="1"/>
</dbReference>
<name>A0A5B7XXA0_9MOLU</name>
<evidence type="ECO:0000313" key="9">
    <source>
        <dbReference type="Proteomes" id="UP000305457"/>
    </source>
</evidence>
<evidence type="ECO:0000256" key="5">
    <source>
        <dbReference type="ARBA" id="ARBA00022679"/>
    </source>
</evidence>
<comment type="function">
    <text evidence="7">Specifically methylates the N4 position of cytidine in position 1402 (C1402) of 16S rRNA.</text>
</comment>
<comment type="catalytic activity">
    <reaction evidence="7">
        <text>cytidine(1402) in 16S rRNA + S-adenosyl-L-methionine = N(4)-methylcytidine(1402) in 16S rRNA + S-adenosyl-L-homocysteine + H(+)</text>
        <dbReference type="Rhea" id="RHEA:42928"/>
        <dbReference type="Rhea" id="RHEA-COMP:10286"/>
        <dbReference type="Rhea" id="RHEA-COMP:10287"/>
        <dbReference type="ChEBI" id="CHEBI:15378"/>
        <dbReference type="ChEBI" id="CHEBI:57856"/>
        <dbReference type="ChEBI" id="CHEBI:59789"/>
        <dbReference type="ChEBI" id="CHEBI:74506"/>
        <dbReference type="ChEBI" id="CHEBI:82748"/>
        <dbReference type="EC" id="2.1.1.199"/>
    </reaction>
</comment>
<dbReference type="GO" id="GO:0071424">
    <property type="term" value="F:rRNA (cytosine-N4-)-methyltransferase activity"/>
    <property type="evidence" value="ECO:0007669"/>
    <property type="project" value="UniProtKB-UniRule"/>
</dbReference>
<dbReference type="KEGG" id="mnh:FG904_00730"/>
<comment type="similarity">
    <text evidence="1 7">Belongs to the methyltransferase superfamily. RsmH family.</text>
</comment>
<evidence type="ECO:0000256" key="7">
    <source>
        <dbReference type="HAMAP-Rule" id="MF_01007"/>
    </source>
</evidence>
<evidence type="ECO:0000256" key="3">
    <source>
        <dbReference type="ARBA" id="ARBA00022552"/>
    </source>
</evidence>
<evidence type="ECO:0000313" key="8">
    <source>
        <dbReference type="EMBL" id="QCZ36543.1"/>
    </source>
</evidence>
<organism evidence="8 9">
    <name type="scientific">Mycoplasma nasistruthionis</name>
    <dbReference type="NCBI Taxonomy" id="353852"/>
    <lineage>
        <taxon>Bacteria</taxon>
        <taxon>Bacillati</taxon>
        <taxon>Mycoplasmatota</taxon>
        <taxon>Mollicutes</taxon>
        <taxon>Mycoplasmataceae</taxon>
        <taxon>Mycoplasma</taxon>
    </lineage>
</organism>
<dbReference type="EMBL" id="CP040825">
    <property type="protein sequence ID" value="QCZ36543.1"/>
    <property type="molecule type" value="Genomic_DNA"/>
</dbReference>
<feature type="binding site" evidence="7">
    <location>
        <position position="100"/>
    </location>
    <ligand>
        <name>S-adenosyl-L-methionine</name>
        <dbReference type="ChEBI" id="CHEBI:59789"/>
    </ligand>
</feature>
<comment type="subcellular location">
    <subcellularLocation>
        <location evidence="7">Cytoplasm</location>
    </subcellularLocation>
</comment>
<dbReference type="InterPro" id="IPR002903">
    <property type="entry name" value="RsmH"/>
</dbReference>
<gene>
    <name evidence="7 8" type="primary">rsmH</name>
    <name evidence="8" type="ORF">FG904_00730</name>
</gene>
<dbReference type="PIRSF" id="PIRSF004486">
    <property type="entry name" value="MraW"/>
    <property type="match status" value="1"/>
</dbReference>
<dbReference type="InterPro" id="IPR029063">
    <property type="entry name" value="SAM-dependent_MTases_sf"/>
</dbReference>
<feature type="binding site" evidence="7">
    <location>
        <begin position="33"/>
        <end position="35"/>
    </location>
    <ligand>
        <name>S-adenosyl-L-methionine</name>
        <dbReference type="ChEBI" id="CHEBI:59789"/>
    </ligand>
</feature>
<dbReference type="Pfam" id="PF01795">
    <property type="entry name" value="Methyltransf_5"/>
    <property type="match status" value="1"/>
</dbReference>
<keyword evidence="5 7" id="KW-0808">Transferase</keyword>
<feature type="binding site" evidence="7">
    <location>
        <position position="79"/>
    </location>
    <ligand>
        <name>S-adenosyl-L-methionine</name>
        <dbReference type="ChEBI" id="CHEBI:59789"/>
    </ligand>
</feature>
<keyword evidence="6 7" id="KW-0949">S-adenosyl-L-methionine</keyword>
<dbReference type="PANTHER" id="PTHR11265:SF0">
    <property type="entry name" value="12S RRNA N4-METHYLCYTIDINE METHYLTRANSFERASE"/>
    <property type="match status" value="1"/>
</dbReference>
<dbReference type="HAMAP" id="MF_01007">
    <property type="entry name" value="16SrRNA_methyltr_H"/>
    <property type="match status" value="1"/>
</dbReference>
<dbReference type="SUPFAM" id="SSF81799">
    <property type="entry name" value="Putative methyltransferase TM0872, insert domain"/>
    <property type="match status" value="1"/>
</dbReference>
<sequence length="300" mass="33854">MNKLHYSVLLNETIDSLGINPEGIYVDLTIGMGGHSSAILAKLTNGHLYGFDKDSYAISQTQNRLEQISWNFTLIQSDFKDIKQKLAQLGIFKVNGIIADLGVSSPQLDQAQRGFSYNKDARLDMRMDQSQSLDAYYVVNEYPVEKLAKIFWDYADVKLNQKVAKAIVSARPITTTLQLVDVIKSAYPAALLRQKNPAKAIFQAIRIEVNNELDSLKQLLTDALDLLEVNGTLSIITFHSLEDKLVKELQKEITTSKVPSKMPIQEVKNYSIKQVKPSKQELLENKRSRSAKLRIIKKLK</sequence>
<reference evidence="8 9" key="1">
    <citation type="submission" date="2019-06" db="EMBL/GenBank/DDBJ databases">
        <title>Mycoplasma sp. 2F1A isolated from ostrich.</title>
        <authorList>
            <person name="Spergser J."/>
        </authorList>
    </citation>
    <scope>NUCLEOTIDE SEQUENCE [LARGE SCALE GENOMIC DNA]</scope>
    <source>
        <strain evidence="8 9">2F1A</strain>
    </source>
</reference>
<dbReference type="GO" id="GO:0005737">
    <property type="term" value="C:cytoplasm"/>
    <property type="evidence" value="ECO:0007669"/>
    <property type="project" value="UniProtKB-SubCell"/>
</dbReference>